<dbReference type="Proteomes" id="UP000189857">
    <property type="component" value="Unassembled WGS sequence"/>
</dbReference>
<accession>A0A1T4QUR0</accession>
<keyword evidence="2" id="KW-1185">Reference proteome</keyword>
<name>A0A1T4QUR0_9FIRM</name>
<protein>
    <recommendedName>
        <fullName evidence="3">Excisionase</fullName>
    </recommendedName>
</protein>
<organism evidence="1 2">
    <name type="scientific">Eubacterium ruminantium</name>
    <dbReference type="NCBI Taxonomy" id="42322"/>
    <lineage>
        <taxon>Bacteria</taxon>
        <taxon>Bacillati</taxon>
        <taxon>Bacillota</taxon>
        <taxon>Clostridia</taxon>
        <taxon>Eubacteriales</taxon>
        <taxon>Eubacteriaceae</taxon>
        <taxon>Eubacterium</taxon>
    </lineage>
</organism>
<gene>
    <name evidence="1" type="ORF">SAMN02745110_02526</name>
</gene>
<evidence type="ECO:0000313" key="2">
    <source>
        <dbReference type="Proteomes" id="UP000189857"/>
    </source>
</evidence>
<proteinExistence type="predicted"/>
<dbReference type="OrthoDB" id="1855474at2"/>
<sequence>MRKTTAADNENNSRRLAVDTRGLQAMLCCGKDTAIKIGIEAKARVQIGKRVIWNVEKVQRYLDSVSDV</sequence>
<evidence type="ECO:0000313" key="1">
    <source>
        <dbReference type="EMBL" id="SKA07500.1"/>
    </source>
</evidence>
<dbReference type="RefSeq" id="WP_078788295.1">
    <property type="nucleotide sequence ID" value="NZ_FMTO01000002.1"/>
</dbReference>
<dbReference type="EMBL" id="FUXA01000028">
    <property type="protein sequence ID" value="SKA07500.1"/>
    <property type="molecule type" value="Genomic_DNA"/>
</dbReference>
<dbReference type="AlphaFoldDB" id="A0A1T4QUR0"/>
<evidence type="ECO:0008006" key="3">
    <source>
        <dbReference type="Google" id="ProtNLM"/>
    </source>
</evidence>
<reference evidence="1 2" key="1">
    <citation type="submission" date="2017-02" db="EMBL/GenBank/DDBJ databases">
        <authorList>
            <person name="Peterson S.W."/>
        </authorList>
    </citation>
    <scope>NUCLEOTIDE SEQUENCE [LARGE SCALE GENOMIC DNA]</scope>
    <source>
        <strain evidence="1 2">ATCC 17233</strain>
    </source>
</reference>